<sequence>MTSPNMSSPLAEPFVLPGGTRLRNRVVHASMSTFMSDDSHVTDRLIRYFANRAQGGAGAVVTEPLSMARHQRVWDRVRVWNDDNLDGLTRWAEAVERYDSRLFGQIQDPGRARHESGRSFNAIGPSRLADDLSWSMPRELSAGEIRELIDDFAASSARLHRCGFAGVEFSAGHGHLFHQFLSPQSNVRTDEFGGDREGRTRFLRELIQAIRACCPRHFAIGLKLPGDDGVPGGIGPDEAALVTSMLTSSGDVDYVCFAQGSHARSLEMHVPDRFGERVPYTGLIRRLRESAHGVPVMALGRITDPAEAEAILTNGDAELIGLGRTLVADPAWLDKALAGRAHDIRYCVSCNTCWDTIITYNRPIACINNPRVAEADEVDFRPPPAPEKKRVAVVGAGVAGLEAAWVAAARGHDVIVFGASREPGGKAHLRSHLPGGETITSVYDYQFVAAQRAGARFELGRRAGIDEISEYRPDEVILATGATHSVPSWVPADYAESGLIPDINTAMAELLRHPSRQPGSAVIFDMDQGEGTYAAAELLATIFERVAIITPRESIAQEVALVTRQGFLRRLALARVQVLTLCEPVIGESFESEGRLEYRNVYSGDAGFIDDVAFLAYATPRVPDISLLGALQEHGIPTRLVGDCRTGRGILAATADGHDAGNAV</sequence>
<dbReference type="EMBL" id="FCNX02000002">
    <property type="protein sequence ID" value="SAK47310.1"/>
    <property type="molecule type" value="Genomic_DNA"/>
</dbReference>
<dbReference type="Pfam" id="PF13450">
    <property type="entry name" value="NAD_binding_8"/>
    <property type="match status" value="1"/>
</dbReference>
<dbReference type="CDD" id="cd02803">
    <property type="entry name" value="OYE_like_FMN_family"/>
    <property type="match status" value="1"/>
</dbReference>
<comment type="similarity">
    <text evidence="3">In the N-terminal section; belongs to the NADH:flavin oxidoreductase/NADH oxidase family.</text>
</comment>
<organism evidence="11 12">
    <name type="scientific">Caballeronia fortuita</name>
    <dbReference type="NCBI Taxonomy" id="1777138"/>
    <lineage>
        <taxon>Bacteria</taxon>
        <taxon>Pseudomonadati</taxon>
        <taxon>Pseudomonadota</taxon>
        <taxon>Betaproteobacteria</taxon>
        <taxon>Burkholderiales</taxon>
        <taxon>Burkholderiaceae</taxon>
        <taxon>Caballeronia</taxon>
    </lineage>
</organism>
<dbReference type="PANTHER" id="PTHR42917:SF2">
    <property type="entry name" value="2,4-DIENOYL-COA REDUCTASE [(2E)-ENOYL-COA-PRODUCING]"/>
    <property type="match status" value="1"/>
</dbReference>
<evidence type="ECO:0000256" key="2">
    <source>
        <dbReference type="ARBA" id="ARBA00001966"/>
    </source>
</evidence>
<evidence type="ECO:0000259" key="10">
    <source>
        <dbReference type="Pfam" id="PF00724"/>
    </source>
</evidence>
<comment type="cofactor">
    <cofactor evidence="2">
        <name>[4Fe-4S] cluster</name>
        <dbReference type="ChEBI" id="CHEBI:49883"/>
    </cofactor>
</comment>
<keyword evidence="5" id="KW-0288">FMN</keyword>
<gene>
    <name evidence="11" type="ORF">AWB77_00922</name>
</gene>
<proteinExistence type="inferred from homology"/>
<evidence type="ECO:0000313" key="12">
    <source>
        <dbReference type="Proteomes" id="UP000054903"/>
    </source>
</evidence>
<dbReference type="Gene3D" id="3.40.50.720">
    <property type="entry name" value="NAD(P)-binding Rossmann-like Domain"/>
    <property type="match status" value="1"/>
</dbReference>
<dbReference type="InterPro" id="IPR036188">
    <property type="entry name" value="FAD/NAD-bd_sf"/>
</dbReference>
<dbReference type="SUPFAM" id="SSF51395">
    <property type="entry name" value="FMN-linked oxidoreductases"/>
    <property type="match status" value="1"/>
</dbReference>
<dbReference type="InterPro" id="IPR001155">
    <property type="entry name" value="OxRdtase_FMN_N"/>
</dbReference>
<dbReference type="InterPro" id="IPR051793">
    <property type="entry name" value="NADH:flavin_oxidoreductase"/>
</dbReference>
<keyword evidence="9" id="KW-0411">Iron-sulfur</keyword>
<keyword evidence="6" id="KW-0479">Metal-binding</keyword>
<evidence type="ECO:0000256" key="1">
    <source>
        <dbReference type="ARBA" id="ARBA00001917"/>
    </source>
</evidence>
<evidence type="ECO:0000256" key="4">
    <source>
        <dbReference type="ARBA" id="ARBA00022630"/>
    </source>
</evidence>
<dbReference type="GO" id="GO:0016491">
    <property type="term" value="F:oxidoreductase activity"/>
    <property type="evidence" value="ECO:0007669"/>
    <property type="project" value="UniProtKB-KW"/>
</dbReference>
<dbReference type="Gene3D" id="3.20.20.70">
    <property type="entry name" value="Aldolase class I"/>
    <property type="match status" value="1"/>
</dbReference>
<keyword evidence="12" id="KW-1185">Reference proteome</keyword>
<dbReference type="GO" id="GO:0010181">
    <property type="term" value="F:FMN binding"/>
    <property type="evidence" value="ECO:0007669"/>
    <property type="project" value="InterPro"/>
</dbReference>
<comment type="cofactor">
    <cofactor evidence="1">
        <name>FMN</name>
        <dbReference type="ChEBI" id="CHEBI:58210"/>
    </cofactor>
</comment>
<keyword evidence="7" id="KW-0560">Oxidoreductase</keyword>
<dbReference type="Proteomes" id="UP000054903">
    <property type="component" value="Unassembled WGS sequence"/>
</dbReference>
<evidence type="ECO:0000256" key="6">
    <source>
        <dbReference type="ARBA" id="ARBA00022723"/>
    </source>
</evidence>
<evidence type="ECO:0000256" key="3">
    <source>
        <dbReference type="ARBA" id="ARBA00011048"/>
    </source>
</evidence>
<reference evidence="11" key="1">
    <citation type="submission" date="2016-01" db="EMBL/GenBank/DDBJ databases">
        <authorList>
            <person name="Peeters C."/>
        </authorList>
    </citation>
    <scope>NUCLEOTIDE SEQUENCE</scope>
    <source>
        <strain evidence="11">LMG 29320</strain>
    </source>
</reference>
<evidence type="ECO:0000256" key="8">
    <source>
        <dbReference type="ARBA" id="ARBA00023004"/>
    </source>
</evidence>
<evidence type="ECO:0000256" key="9">
    <source>
        <dbReference type="ARBA" id="ARBA00023014"/>
    </source>
</evidence>
<protein>
    <submittedName>
        <fullName evidence="11">NADH:flavin oxidoreductase</fullName>
    </submittedName>
</protein>
<evidence type="ECO:0000313" key="11">
    <source>
        <dbReference type="EMBL" id="SAK47310.1"/>
    </source>
</evidence>
<evidence type="ECO:0000256" key="5">
    <source>
        <dbReference type="ARBA" id="ARBA00022643"/>
    </source>
</evidence>
<name>A0A157ZP57_9BURK</name>
<dbReference type="STRING" id="1777138.AWB77_00922"/>
<evidence type="ECO:0000256" key="7">
    <source>
        <dbReference type="ARBA" id="ARBA00023002"/>
    </source>
</evidence>
<keyword evidence="8" id="KW-0408">Iron</keyword>
<dbReference type="SUPFAM" id="SSF51971">
    <property type="entry name" value="Nucleotide-binding domain"/>
    <property type="match status" value="1"/>
</dbReference>
<dbReference type="PRINTS" id="PR00411">
    <property type="entry name" value="PNDRDTASEI"/>
</dbReference>
<dbReference type="PANTHER" id="PTHR42917">
    <property type="entry name" value="2,4-DIENOYL-COA REDUCTASE"/>
    <property type="match status" value="1"/>
</dbReference>
<keyword evidence="4" id="KW-0285">Flavoprotein</keyword>
<dbReference type="Pfam" id="PF00724">
    <property type="entry name" value="Oxidored_FMN"/>
    <property type="match status" value="1"/>
</dbReference>
<feature type="domain" description="NADH:flavin oxidoreductase/NADH oxidase N-terminal" evidence="10">
    <location>
        <begin position="12"/>
        <end position="341"/>
    </location>
</feature>
<dbReference type="AlphaFoldDB" id="A0A157ZP57"/>
<dbReference type="Gene3D" id="3.50.50.60">
    <property type="entry name" value="FAD/NAD(P)-binding domain"/>
    <property type="match status" value="1"/>
</dbReference>
<dbReference type="GO" id="GO:0046872">
    <property type="term" value="F:metal ion binding"/>
    <property type="evidence" value="ECO:0007669"/>
    <property type="project" value="UniProtKB-KW"/>
</dbReference>
<dbReference type="InterPro" id="IPR013785">
    <property type="entry name" value="Aldolase_TIM"/>
</dbReference>
<dbReference type="GO" id="GO:0051536">
    <property type="term" value="F:iron-sulfur cluster binding"/>
    <property type="evidence" value="ECO:0007669"/>
    <property type="project" value="UniProtKB-KW"/>
</dbReference>
<accession>A0A157ZP57</accession>
<comment type="caution">
    <text evidence="11">The sequence shown here is derived from an EMBL/GenBank/DDBJ whole genome shotgun (WGS) entry which is preliminary data.</text>
</comment>